<dbReference type="AlphaFoldDB" id="A0A9W9RCU5"/>
<evidence type="ECO:0000256" key="1">
    <source>
        <dbReference type="ARBA" id="ARBA00023125"/>
    </source>
</evidence>
<dbReference type="InterPro" id="IPR024061">
    <property type="entry name" value="NDT80_DNA-bd_dom"/>
</dbReference>
<keyword evidence="6" id="KW-1185">Reference proteome</keyword>
<accession>A0A9W9RCU5</accession>
<dbReference type="PANTHER" id="PTHR35144:SF2">
    <property type="entry name" value="MEIOSIS-SPECIFIC TRANSCRIPTION FACTOR NDT80"/>
    <property type="match status" value="1"/>
</dbReference>
<proteinExistence type="predicted"/>
<evidence type="ECO:0000313" key="5">
    <source>
        <dbReference type="EMBL" id="KAJ5357922.1"/>
    </source>
</evidence>
<sequence length="278" mass="31484">MKVDVDIQANIERGFLVREGRWTCYRRNYFSVACSFSLCPSIYRIPLYICRNNYDRLPIQGFALALSATVGDEPDDSQLLFQYDSSRSDKSKSKPKPVCLQDMTPHIFERIQFGKATTVKGKTRNHQNDHQLVLDLYAKALDTTTQLPFWVLIARRPSEPVVVRGRSPKYYDDSEEDGKNGGREGRGIKTSSEATYPGPTDLGSQHWATAANPNDPIERGKCNEQKLEGHTLSPNDGLPAPEWLFLDSGNVDHDFLDELDTCWMEAMSKEWSDNLGDL</sequence>
<dbReference type="GO" id="GO:0003677">
    <property type="term" value="F:DNA binding"/>
    <property type="evidence" value="ECO:0007669"/>
    <property type="project" value="UniProtKB-KW"/>
</dbReference>
<dbReference type="Proteomes" id="UP001148299">
    <property type="component" value="Unassembled WGS sequence"/>
</dbReference>
<reference evidence="5" key="2">
    <citation type="journal article" date="2023" name="IMA Fungus">
        <title>Comparative genomic study of the Penicillium genus elucidates a diverse pangenome and 15 lateral gene transfer events.</title>
        <authorList>
            <person name="Petersen C."/>
            <person name="Sorensen T."/>
            <person name="Nielsen M.R."/>
            <person name="Sondergaard T.E."/>
            <person name="Sorensen J.L."/>
            <person name="Fitzpatrick D.A."/>
            <person name="Frisvad J.C."/>
            <person name="Nielsen K.L."/>
        </authorList>
    </citation>
    <scope>NUCLEOTIDE SEQUENCE</scope>
    <source>
        <strain evidence="5">IBT 35675</strain>
    </source>
</reference>
<reference evidence="5" key="1">
    <citation type="submission" date="2022-12" db="EMBL/GenBank/DDBJ databases">
        <authorList>
            <person name="Petersen C."/>
        </authorList>
    </citation>
    <scope>NUCLEOTIDE SEQUENCE</scope>
    <source>
        <strain evidence="5">IBT 35675</strain>
    </source>
</reference>
<dbReference type="InterPro" id="IPR037141">
    <property type="entry name" value="NDT80_DNA-bd_dom_sf"/>
</dbReference>
<feature type="DNA-binding region" description="NDT80" evidence="2">
    <location>
        <begin position="1"/>
        <end position="175"/>
    </location>
</feature>
<dbReference type="InterPro" id="IPR008967">
    <property type="entry name" value="p53-like_TF_DNA-bd_sf"/>
</dbReference>
<protein>
    <submittedName>
        <fullName evidence="5">P53-like transcription factor DNA-binding</fullName>
    </submittedName>
</protein>
<feature type="compositionally biased region" description="Basic and acidic residues" evidence="3">
    <location>
        <begin position="169"/>
        <end position="187"/>
    </location>
</feature>
<name>A0A9W9RCU5_PENBR</name>
<gene>
    <name evidence="5" type="ORF">N7541_005080</name>
</gene>
<evidence type="ECO:0000259" key="4">
    <source>
        <dbReference type="PROSITE" id="PS51517"/>
    </source>
</evidence>
<feature type="region of interest" description="Disordered" evidence="3">
    <location>
        <begin position="164"/>
        <end position="221"/>
    </location>
</feature>
<evidence type="ECO:0000313" key="6">
    <source>
        <dbReference type="Proteomes" id="UP001148299"/>
    </source>
</evidence>
<organism evidence="5 6">
    <name type="scientific">Penicillium brevicompactum</name>
    <dbReference type="NCBI Taxonomy" id="5074"/>
    <lineage>
        <taxon>Eukaryota</taxon>
        <taxon>Fungi</taxon>
        <taxon>Dikarya</taxon>
        <taxon>Ascomycota</taxon>
        <taxon>Pezizomycotina</taxon>
        <taxon>Eurotiomycetes</taxon>
        <taxon>Eurotiomycetidae</taxon>
        <taxon>Eurotiales</taxon>
        <taxon>Aspergillaceae</taxon>
        <taxon>Penicillium</taxon>
    </lineage>
</organism>
<dbReference type="SUPFAM" id="SSF49417">
    <property type="entry name" value="p53-like transcription factors"/>
    <property type="match status" value="1"/>
</dbReference>
<dbReference type="InterPro" id="IPR052605">
    <property type="entry name" value="Fungal_trans_regulator"/>
</dbReference>
<keyword evidence="1 2" id="KW-0238">DNA-binding</keyword>
<dbReference type="GO" id="GO:0000228">
    <property type="term" value="C:nuclear chromosome"/>
    <property type="evidence" value="ECO:0007669"/>
    <property type="project" value="TreeGrafter"/>
</dbReference>
<evidence type="ECO:0000256" key="2">
    <source>
        <dbReference type="PROSITE-ProRule" id="PRU00850"/>
    </source>
</evidence>
<dbReference type="PANTHER" id="PTHR35144">
    <property type="entry name" value="MEIOSIS-SPECIFIC TRANSCRIPTION FACTOR NDT80"/>
    <property type="match status" value="1"/>
</dbReference>
<comment type="caution">
    <text evidence="5">The sequence shown here is derived from an EMBL/GenBank/DDBJ whole genome shotgun (WGS) entry which is preliminary data.</text>
</comment>
<feature type="domain" description="NDT80" evidence="4">
    <location>
        <begin position="1"/>
        <end position="175"/>
    </location>
</feature>
<dbReference type="Gene3D" id="2.60.40.1390">
    <property type="entry name" value="NDT80 DNA-binding domain"/>
    <property type="match status" value="2"/>
</dbReference>
<dbReference type="Pfam" id="PF05224">
    <property type="entry name" value="NDT80_PhoG"/>
    <property type="match status" value="1"/>
</dbReference>
<dbReference type="PROSITE" id="PS51517">
    <property type="entry name" value="NDT80"/>
    <property type="match status" value="1"/>
</dbReference>
<dbReference type="GO" id="GO:0045944">
    <property type="term" value="P:positive regulation of transcription by RNA polymerase II"/>
    <property type="evidence" value="ECO:0007669"/>
    <property type="project" value="TreeGrafter"/>
</dbReference>
<evidence type="ECO:0000256" key="3">
    <source>
        <dbReference type="SAM" id="MobiDB-lite"/>
    </source>
</evidence>
<dbReference type="GO" id="GO:0003700">
    <property type="term" value="F:DNA-binding transcription factor activity"/>
    <property type="evidence" value="ECO:0007669"/>
    <property type="project" value="UniProtKB-UniRule"/>
</dbReference>
<dbReference type="GO" id="GO:0051321">
    <property type="term" value="P:meiotic cell cycle"/>
    <property type="evidence" value="ECO:0007669"/>
    <property type="project" value="TreeGrafter"/>
</dbReference>
<dbReference type="EMBL" id="JAPZBR010000003">
    <property type="protein sequence ID" value="KAJ5357922.1"/>
    <property type="molecule type" value="Genomic_DNA"/>
</dbReference>